<dbReference type="Proteomes" id="UP000595278">
    <property type="component" value="Chromosome"/>
</dbReference>
<dbReference type="KEGG" id="eaz:JHT90_10185"/>
<gene>
    <name evidence="1" type="ORF">JHT90_10185</name>
</gene>
<name>A0A974RW63_9GAMM</name>
<reference evidence="1 2" key="1">
    <citation type="submission" date="2021-01" db="EMBL/GenBank/DDBJ databases">
        <title>Entomomonas sp. F2A isolated from a house cricket (Acheta domesticus).</title>
        <authorList>
            <person name="Spergser J."/>
            <person name="Busse H.-J."/>
        </authorList>
    </citation>
    <scope>NUCLEOTIDE SEQUENCE [LARGE SCALE GENOMIC DNA]</scope>
    <source>
        <strain evidence="1 2">F2A</strain>
    </source>
</reference>
<organism evidence="1 2">
    <name type="scientific">Entomomonas asaccharolytica</name>
    <dbReference type="NCBI Taxonomy" id="2785331"/>
    <lineage>
        <taxon>Bacteria</taxon>
        <taxon>Pseudomonadati</taxon>
        <taxon>Pseudomonadota</taxon>
        <taxon>Gammaproteobacteria</taxon>
        <taxon>Pseudomonadales</taxon>
        <taxon>Pseudomonadaceae</taxon>
        <taxon>Entomomonas</taxon>
    </lineage>
</organism>
<dbReference type="AlphaFoldDB" id="A0A974RW63"/>
<proteinExistence type="predicted"/>
<dbReference type="EMBL" id="CP067393">
    <property type="protein sequence ID" value="QQP84772.1"/>
    <property type="molecule type" value="Genomic_DNA"/>
</dbReference>
<evidence type="ECO:0000313" key="1">
    <source>
        <dbReference type="EMBL" id="QQP84772.1"/>
    </source>
</evidence>
<dbReference type="RefSeq" id="WP_201090669.1">
    <property type="nucleotide sequence ID" value="NZ_CP067393.1"/>
</dbReference>
<protein>
    <submittedName>
        <fullName evidence="1">Uncharacterized protein</fullName>
    </submittedName>
</protein>
<sequence length="156" mass="18264">MANFFSKIVISLTFVFWVINSSATTLEEQFEGLLHCDQMGKLKGIYFDQYSQEVNLSRTPYFIERKLRPCELDSLATYCIDDTYYGLAVEKVSIPHNMSIYAIYFKDDVETVKKQLSNYMEIINFDPNVKSPKYPSLIPNQNDHKKSILFCDFYDE</sequence>
<evidence type="ECO:0000313" key="2">
    <source>
        <dbReference type="Proteomes" id="UP000595278"/>
    </source>
</evidence>
<keyword evidence="2" id="KW-1185">Reference proteome</keyword>
<accession>A0A974RW63</accession>